<comment type="function">
    <text evidence="11">Bifunctional enzyme which can phosphorylate or dephosphorylate isocitrate dehydrogenase (IDH) on a specific serine residue. This is a regulatory mechanism which enables bacteria to bypass the Krebs cycle via the glyoxylate shunt in response to the source of carbon. When bacteria are grown on glucose, IDH is fully active and unphosphorylated, but when grown on acetate or ethanol, the activity of IDH declines drastically concomitant with its phosphorylation.</text>
</comment>
<dbReference type="GO" id="GO:0016301">
    <property type="term" value="F:kinase activity"/>
    <property type="evidence" value="ECO:0007669"/>
    <property type="project" value="UniProtKB-KW"/>
</dbReference>
<evidence type="ECO:0000256" key="10">
    <source>
        <dbReference type="ARBA" id="ARBA00022912"/>
    </source>
</evidence>
<feature type="domain" description="Isocitrate dehydrogenase kinase/phosphatase (AceK) kinase" evidence="13">
    <location>
        <begin position="343"/>
        <end position="598"/>
    </location>
</feature>
<comment type="catalytic activity">
    <reaction evidence="11">
        <text>L-seryl-[isocitrate dehydrogenase] + ATP = O-phospho-L-seryl-[isocitrate dehydrogenase] + ADP + H(+)</text>
        <dbReference type="Rhea" id="RHEA:43540"/>
        <dbReference type="Rhea" id="RHEA-COMP:10605"/>
        <dbReference type="Rhea" id="RHEA-COMP:10606"/>
        <dbReference type="ChEBI" id="CHEBI:15378"/>
        <dbReference type="ChEBI" id="CHEBI:29999"/>
        <dbReference type="ChEBI" id="CHEBI:30616"/>
        <dbReference type="ChEBI" id="CHEBI:83421"/>
        <dbReference type="ChEBI" id="CHEBI:456216"/>
        <dbReference type="EC" id="2.7.11.5"/>
    </reaction>
</comment>
<dbReference type="Pfam" id="PF06315">
    <property type="entry name" value="AceK_kinase"/>
    <property type="match status" value="1"/>
</dbReference>
<dbReference type="PIRSF" id="PIRSF000719">
    <property type="entry name" value="AceK"/>
    <property type="match status" value="1"/>
</dbReference>
<evidence type="ECO:0000256" key="12">
    <source>
        <dbReference type="SAM" id="MobiDB-lite"/>
    </source>
</evidence>
<evidence type="ECO:0000259" key="13">
    <source>
        <dbReference type="Pfam" id="PF06315"/>
    </source>
</evidence>
<keyword evidence="2 11" id="KW-0963">Cytoplasm</keyword>
<evidence type="ECO:0000256" key="7">
    <source>
        <dbReference type="ARBA" id="ARBA00022777"/>
    </source>
</evidence>
<keyword evidence="3 11" id="KW-0723">Serine/threonine-protein kinase</keyword>
<dbReference type="RefSeq" id="WP_189459967.1">
    <property type="nucleotide sequence ID" value="NZ_BMYO01000004.1"/>
</dbReference>
<keyword evidence="9 11" id="KW-0067">ATP-binding</keyword>
<feature type="binding site" evidence="11">
    <location>
        <begin position="348"/>
        <end position="354"/>
    </location>
    <ligand>
        <name>ATP</name>
        <dbReference type="ChEBI" id="CHEBI:30616"/>
    </ligand>
</feature>
<dbReference type="EC" id="2.7.11.5" evidence="11"/>
<dbReference type="EMBL" id="BMYO01000004">
    <property type="protein sequence ID" value="GHD62242.1"/>
    <property type="molecule type" value="Genomic_DNA"/>
</dbReference>
<evidence type="ECO:0000256" key="1">
    <source>
        <dbReference type="ARBA" id="ARBA00022435"/>
    </source>
</evidence>
<keyword evidence="8 11" id="KW-0378">Hydrolase</keyword>
<evidence type="ECO:0000313" key="16">
    <source>
        <dbReference type="Proteomes" id="UP000604737"/>
    </source>
</evidence>
<evidence type="ECO:0000259" key="14">
    <source>
        <dbReference type="Pfam" id="PF20423"/>
    </source>
</evidence>
<protein>
    <recommendedName>
        <fullName evidence="11">Isocitrate dehydrogenase kinase/phosphatase</fullName>
        <shortName evidence="11">IDH kinase/phosphatase</shortName>
        <shortName evidence="11">IDHK/P</shortName>
        <ecNumber evidence="11">2.7.11.5</ecNumber>
        <ecNumber evidence="11">3.1.3.-</ecNumber>
    </recommendedName>
</protein>
<evidence type="ECO:0000256" key="9">
    <source>
        <dbReference type="ARBA" id="ARBA00022840"/>
    </source>
</evidence>
<comment type="caution">
    <text evidence="15">The sequence shown here is derived from an EMBL/GenBank/DDBJ whole genome shotgun (WGS) entry which is preliminary data.</text>
</comment>
<keyword evidence="1 11" id="KW-0329">Glyoxylate bypass</keyword>
<keyword evidence="16" id="KW-1185">Reference proteome</keyword>
<keyword evidence="5 11" id="KW-0808">Transferase</keyword>
<evidence type="ECO:0000256" key="6">
    <source>
        <dbReference type="ARBA" id="ARBA00022741"/>
    </source>
</evidence>
<name>A0ABQ3H062_9NEIS</name>
<comment type="similarity">
    <text evidence="11">Belongs to the AceK family.</text>
</comment>
<evidence type="ECO:0000256" key="2">
    <source>
        <dbReference type="ARBA" id="ARBA00022490"/>
    </source>
</evidence>
<keyword evidence="6 11" id="KW-0547">Nucleotide-binding</keyword>
<reference evidence="16" key="1">
    <citation type="journal article" date="2019" name="Int. J. Syst. Evol. Microbiol.">
        <title>The Global Catalogue of Microorganisms (GCM) 10K type strain sequencing project: providing services to taxonomists for standard genome sequencing and annotation.</title>
        <authorList>
            <consortium name="The Broad Institute Genomics Platform"/>
            <consortium name="The Broad Institute Genome Sequencing Center for Infectious Disease"/>
            <person name="Wu L."/>
            <person name="Ma J."/>
        </authorList>
    </citation>
    <scope>NUCLEOTIDE SEQUENCE [LARGE SCALE GENOMIC DNA]</scope>
    <source>
        <strain evidence="16">KCTC 23701</strain>
    </source>
</reference>
<dbReference type="InterPro" id="IPR046855">
    <property type="entry name" value="AceK_kinase"/>
</dbReference>
<organism evidence="15 16">
    <name type="scientific">Jeongeupia chitinilytica</name>
    <dbReference type="NCBI Taxonomy" id="1041641"/>
    <lineage>
        <taxon>Bacteria</taxon>
        <taxon>Pseudomonadati</taxon>
        <taxon>Pseudomonadota</taxon>
        <taxon>Betaproteobacteria</taxon>
        <taxon>Neisseriales</taxon>
        <taxon>Chitinibacteraceae</taxon>
        <taxon>Jeongeupia</taxon>
    </lineage>
</organism>
<dbReference type="Pfam" id="PF20423">
    <property type="entry name" value="AceK_regulatory"/>
    <property type="match status" value="1"/>
</dbReference>
<feature type="binding site" evidence="11">
    <location>
        <position position="369"/>
    </location>
    <ligand>
        <name>ATP</name>
        <dbReference type="ChEBI" id="CHEBI:30616"/>
    </ligand>
</feature>
<proteinExistence type="inferred from homology"/>
<feature type="domain" description="Isocitrate dehydrogenase kinase/phosphatase (AceK) regulatory" evidence="14">
    <location>
        <begin position="40"/>
        <end position="341"/>
    </location>
</feature>
<keyword evidence="4 11" id="KW-0816">Tricarboxylic acid cycle</keyword>
<sequence>MSASNAAHLQAVDVPPRPDDPAAPDDFGPAPDFRQIAELARAILAGFDAHYRRFRTASRSAQSCFESGDARALRDAVRDRIAFYDSRVLETSEQLKREFGAERLPDDVWASVKSYFIGLLVNHKQPELAETFFNSVSCRILHRTYFHNDFIFYRPAVSTEYIETTDTPTYRTYYPKRADLFATLATILNDFGWQLPFVDLDRDIRRIARALYRHLGRWPVLGYNAQIQVLASPFFRNKAAYIIGRFVHGDTETPFALPLCRTHDGRLFVDAALFAHDQIRSLFSLSRAYFLVDMEVPSAYVAFLHELIPDKSRAELYTMVGLGKQGKTMFYRELFHHLRHTGDRFEIAPGIRGMVMIVFTLPSFPFVFKLIKDVIPPPKEVNREIVRAKYLMVKRHDRVGRMADSLEFSDVALPRNRFDPALIDELRALAPSMIEEDGDTIVIRHLYIECRMTPLNVWLDTHGGDELEAKVRDYGNALRELAIANIFPGDMLFKNFGVTRMGRVVFYDYDEIEYMTDCDFRRIPPPPTPEFEMSGEAWYTGHKGEVYPEEFGTFLLNQKPVRDAFMKHHADLLQPAFWQQTKARIQAGILEDFFPYPQTLRFSRRYRKD</sequence>
<dbReference type="PANTHER" id="PTHR39559">
    <property type="match status" value="1"/>
</dbReference>
<comment type="subcellular location">
    <subcellularLocation>
        <location evidence="11">Cytoplasm</location>
    </subcellularLocation>
</comment>
<keyword evidence="7 11" id="KW-0418">Kinase</keyword>
<dbReference type="InterPro" id="IPR046854">
    <property type="entry name" value="AceK_regulatory"/>
</dbReference>
<feature type="region of interest" description="Disordered" evidence="12">
    <location>
        <begin position="1"/>
        <end position="29"/>
    </location>
</feature>
<evidence type="ECO:0000256" key="5">
    <source>
        <dbReference type="ARBA" id="ARBA00022679"/>
    </source>
</evidence>
<evidence type="ECO:0000313" key="15">
    <source>
        <dbReference type="EMBL" id="GHD62242.1"/>
    </source>
</evidence>
<dbReference type="InterPro" id="IPR010452">
    <property type="entry name" value="Isocitrate_DH_AceK"/>
</dbReference>
<evidence type="ECO:0000256" key="11">
    <source>
        <dbReference type="HAMAP-Rule" id="MF_00747"/>
    </source>
</evidence>
<keyword evidence="10 11" id="KW-0904">Protein phosphatase</keyword>
<dbReference type="EC" id="3.1.3.-" evidence="11"/>
<evidence type="ECO:0000256" key="8">
    <source>
        <dbReference type="ARBA" id="ARBA00022801"/>
    </source>
</evidence>
<evidence type="ECO:0000256" key="4">
    <source>
        <dbReference type="ARBA" id="ARBA00022532"/>
    </source>
</evidence>
<gene>
    <name evidence="11 15" type="primary">aceK</name>
    <name evidence="15" type="ORF">GCM10007350_17900</name>
</gene>
<feature type="active site" evidence="11">
    <location>
        <position position="404"/>
    </location>
</feature>
<accession>A0ABQ3H062</accession>
<dbReference type="NCBIfam" id="NF002804">
    <property type="entry name" value="PRK02946.1"/>
    <property type="match status" value="1"/>
</dbReference>
<evidence type="ECO:0000256" key="3">
    <source>
        <dbReference type="ARBA" id="ARBA00022527"/>
    </source>
</evidence>
<dbReference type="PANTHER" id="PTHR39559:SF1">
    <property type="entry name" value="ISOCITRATE DEHYDROGENASE KINASE_PHOSPHATASE"/>
    <property type="match status" value="1"/>
</dbReference>
<dbReference type="Proteomes" id="UP000604737">
    <property type="component" value="Unassembled WGS sequence"/>
</dbReference>
<dbReference type="HAMAP" id="MF_00747">
    <property type="entry name" value="AceK"/>
    <property type="match status" value="1"/>
</dbReference>